<dbReference type="PROSITE" id="PS50890">
    <property type="entry name" value="PUA"/>
    <property type="match status" value="1"/>
</dbReference>
<dbReference type="Gene3D" id="2.30.130.10">
    <property type="entry name" value="PUA domain"/>
    <property type="match status" value="1"/>
</dbReference>
<dbReference type="InterPro" id="IPR049560">
    <property type="entry name" value="MeTrfase_RsmB-F_NOP2_cat"/>
</dbReference>
<dbReference type="InterPro" id="IPR018314">
    <property type="entry name" value="RsmB/NOL1/NOP2-like_CS"/>
</dbReference>
<dbReference type="GO" id="GO:0001510">
    <property type="term" value="P:RNA methylation"/>
    <property type="evidence" value="ECO:0007669"/>
    <property type="project" value="InterPro"/>
</dbReference>
<keyword evidence="9" id="KW-1185">Reference proteome</keyword>
<proteinExistence type="inferred from homology"/>
<feature type="binding site" evidence="6">
    <location>
        <position position="313"/>
    </location>
    <ligand>
        <name>S-adenosyl-L-methionine</name>
        <dbReference type="ChEBI" id="CHEBI:59789"/>
    </ligand>
</feature>
<dbReference type="Pfam" id="PF01189">
    <property type="entry name" value="Methyltr_RsmB-F"/>
    <property type="match status" value="1"/>
</dbReference>
<evidence type="ECO:0000256" key="3">
    <source>
        <dbReference type="ARBA" id="ARBA00022679"/>
    </source>
</evidence>
<keyword evidence="3 6" id="KW-0808">Transferase</keyword>
<evidence type="ECO:0000313" key="8">
    <source>
        <dbReference type="EMBL" id="KAK9503907.1"/>
    </source>
</evidence>
<keyword evidence="4 6" id="KW-0949">S-adenosyl-L-methionine</keyword>
<dbReference type="InterPro" id="IPR015947">
    <property type="entry name" value="PUA-like_sf"/>
</dbReference>
<comment type="caution">
    <text evidence="8">The sequence shown here is derived from an EMBL/GenBank/DDBJ whole genome shotgun (WGS) entry which is preliminary data.</text>
</comment>
<keyword evidence="2 6" id="KW-0489">Methyltransferase</keyword>
<dbReference type="Proteomes" id="UP001461498">
    <property type="component" value="Unassembled WGS sequence"/>
</dbReference>
<dbReference type="PANTHER" id="PTHR22807">
    <property type="entry name" value="NOP2 YEAST -RELATED NOL1/NOP2/FMU SUN DOMAIN-CONTAINING"/>
    <property type="match status" value="1"/>
</dbReference>
<dbReference type="EMBL" id="JAPXFL010000007">
    <property type="protein sequence ID" value="KAK9503907.1"/>
    <property type="molecule type" value="Genomic_DNA"/>
</dbReference>
<dbReference type="InterPro" id="IPR001678">
    <property type="entry name" value="MeTrfase_RsmB-F_NOP2_dom"/>
</dbReference>
<dbReference type="InterPro" id="IPR029063">
    <property type="entry name" value="SAM-dependent_MTases_sf"/>
</dbReference>
<dbReference type="InterPro" id="IPR023267">
    <property type="entry name" value="RCMT"/>
</dbReference>
<feature type="active site" description="Nucleophile" evidence="6">
    <location>
        <position position="363"/>
    </location>
</feature>
<evidence type="ECO:0000256" key="1">
    <source>
        <dbReference type="ARBA" id="ARBA00007494"/>
    </source>
</evidence>
<name>A0AAW1D4S9_9HEMI</name>
<dbReference type="GO" id="GO:0008173">
    <property type="term" value="F:RNA methyltransferase activity"/>
    <property type="evidence" value="ECO:0007669"/>
    <property type="project" value="InterPro"/>
</dbReference>
<evidence type="ECO:0000256" key="5">
    <source>
        <dbReference type="ARBA" id="ARBA00022884"/>
    </source>
</evidence>
<evidence type="ECO:0000259" key="7">
    <source>
        <dbReference type="PROSITE" id="PS51686"/>
    </source>
</evidence>
<feature type="binding site" evidence="6">
    <location>
        <position position="281"/>
    </location>
    <ligand>
        <name>S-adenosyl-L-methionine</name>
        <dbReference type="ChEBI" id="CHEBI:59789"/>
    </ligand>
</feature>
<dbReference type="InterPro" id="IPR002478">
    <property type="entry name" value="PUA"/>
</dbReference>
<evidence type="ECO:0000256" key="4">
    <source>
        <dbReference type="ARBA" id="ARBA00022691"/>
    </source>
</evidence>
<evidence type="ECO:0000313" key="9">
    <source>
        <dbReference type="Proteomes" id="UP001461498"/>
    </source>
</evidence>
<dbReference type="PROSITE" id="PS01153">
    <property type="entry name" value="NOL1_NOP2_SUN"/>
    <property type="match status" value="1"/>
</dbReference>
<feature type="binding site" evidence="6">
    <location>
        <position position="254"/>
    </location>
    <ligand>
        <name>S-adenosyl-L-methionine</name>
        <dbReference type="ChEBI" id="CHEBI:59789"/>
    </ligand>
</feature>
<dbReference type="CDD" id="cd21150">
    <property type="entry name" value="PUA_NSun6-like"/>
    <property type="match status" value="1"/>
</dbReference>
<sequence length="441" mass="49046">MSLSLIPFKYFSDVQICIPKLYKDNISWFSITPQFTTLRVNVLKYSPEEIAEKIRNNLSEEATKNGFTTIPEVFVHGTIKDCIIIGSWKKSVYHDLEINGEVIIDVSCGNAVLRGADIFAPGVLALSNNVREGDAVNIYVDIKGTCRRGSIKLTCDDKLLIGNGIVKINRKTIFENNAKLNGIAIEVKFRASRVPSINFSPSYGILQNFPSIICSYVLEPSMNLTLLDMCASPGNKTSHLATIMKNKGTVIALDKTSKKVDKILSLCRQLELFNILAFAWDSTKAVLNELNENKKLTDGPPFNKNSFDRILLDAPCSALGNRPNLYNKITFKQLQSYSRLQKQLLHNAVELLKPGGILVYSTCTVTIEENEAIVLWALQKYSNLKLVKALPYFGSPGLIESGLSDEQRSCVQRYSMSTGNSPETDTVGFFIAKFVKSLNVM</sequence>
<dbReference type="AlphaFoldDB" id="A0AAW1D4S9"/>
<dbReference type="Gene3D" id="3.40.50.150">
    <property type="entry name" value="Vaccinia Virus protein VP39"/>
    <property type="match status" value="1"/>
</dbReference>
<gene>
    <name evidence="8" type="ORF">O3M35_010369</name>
</gene>
<dbReference type="PANTHER" id="PTHR22807:SF34">
    <property type="entry name" value="TRNA (CYTOSINE(72)-C(5))-METHYLTRANSFERASE NSUN6"/>
    <property type="match status" value="1"/>
</dbReference>
<protein>
    <recommendedName>
        <fullName evidence="7">SAM-dependent MTase RsmB/NOP-type domain-containing protein</fullName>
    </recommendedName>
</protein>
<comment type="caution">
    <text evidence="6">Lacks conserved residue(s) required for the propagation of feature annotation.</text>
</comment>
<comment type="similarity">
    <text evidence="1 6">Belongs to the class I-like SAM-binding methyltransferase superfamily. RsmB/NOP family.</text>
</comment>
<dbReference type="PRINTS" id="PR02008">
    <property type="entry name" value="RCMTFAMILY"/>
</dbReference>
<accession>A0AAW1D4S9</accession>
<keyword evidence="5 6" id="KW-0694">RNA-binding</keyword>
<evidence type="ECO:0000256" key="6">
    <source>
        <dbReference type="PROSITE-ProRule" id="PRU01023"/>
    </source>
</evidence>
<organism evidence="8 9">
    <name type="scientific">Rhynocoris fuscipes</name>
    <dbReference type="NCBI Taxonomy" id="488301"/>
    <lineage>
        <taxon>Eukaryota</taxon>
        <taxon>Metazoa</taxon>
        <taxon>Ecdysozoa</taxon>
        <taxon>Arthropoda</taxon>
        <taxon>Hexapoda</taxon>
        <taxon>Insecta</taxon>
        <taxon>Pterygota</taxon>
        <taxon>Neoptera</taxon>
        <taxon>Paraneoptera</taxon>
        <taxon>Hemiptera</taxon>
        <taxon>Heteroptera</taxon>
        <taxon>Panheteroptera</taxon>
        <taxon>Cimicomorpha</taxon>
        <taxon>Reduviidae</taxon>
        <taxon>Harpactorinae</taxon>
        <taxon>Harpactorini</taxon>
        <taxon>Rhynocoris</taxon>
    </lineage>
</organism>
<reference evidence="8 9" key="1">
    <citation type="submission" date="2022-12" db="EMBL/GenBank/DDBJ databases">
        <title>Chromosome-level genome assembly of true bugs.</title>
        <authorList>
            <person name="Ma L."/>
            <person name="Li H."/>
        </authorList>
    </citation>
    <scope>NUCLEOTIDE SEQUENCE [LARGE SCALE GENOMIC DNA]</scope>
    <source>
        <strain evidence="8">Lab_2022b</strain>
    </source>
</reference>
<dbReference type="SUPFAM" id="SSF53335">
    <property type="entry name" value="S-adenosyl-L-methionine-dependent methyltransferases"/>
    <property type="match status" value="1"/>
</dbReference>
<dbReference type="InterPro" id="IPR036974">
    <property type="entry name" value="PUA_sf"/>
</dbReference>
<dbReference type="SUPFAM" id="SSF88697">
    <property type="entry name" value="PUA domain-like"/>
    <property type="match status" value="1"/>
</dbReference>
<dbReference type="PROSITE" id="PS51686">
    <property type="entry name" value="SAM_MT_RSMB_NOP"/>
    <property type="match status" value="1"/>
</dbReference>
<dbReference type="Pfam" id="PF01472">
    <property type="entry name" value="PUA"/>
    <property type="match status" value="1"/>
</dbReference>
<evidence type="ECO:0000256" key="2">
    <source>
        <dbReference type="ARBA" id="ARBA00022603"/>
    </source>
</evidence>
<dbReference type="GO" id="GO:0003723">
    <property type="term" value="F:RNA binding"/>
    <property type="evidence" value="ECO:0007669"/>
    <property type="project" value="UniProtKB-UniRule"/>
</dbReference>
<dbReference type="CDD" id="cd02440">
    <property type="entry name" value="AdoMet_MTases"/>
    <property type="match status" value="1"/>
</dbReference>
<feature type="domain" description="SAM-dependent MTase RsmB/NOP-type" evidence="7">
    <location>
        <begin position="130"/>
        <end position="437"/>
    </location>
</feature>